<dbReference type="Proteomes" id="UP000855471">
    <property type="component" value="Unassembled WGS sequence"/>
</dbReference>
<protein>
    <submittedName>
        <fullName evidence="8">LuxR C-terminal-related transcriptional regulator</fullName>
    </submittedName>
    <submittedName>
        <fullName evidence="7">LuxR family transcriptional regulator</fullName>
    </submittedName>
    <submittedName>
        <fullName evidence="6">Response regulator transcription factor</fullName>
    </submittedName>
    <submittedName>
        <fullName evidence="3">Transcriptional regulatory protein RcsA</fullName>
    </submittedName>
</protein>
<name>A0A0P8IGZ6_CITFR</name>
<dbReference type="RefSeq" id="WP_003835695.1">
    <property type="nucleotide sequence ID" value="NZ_AP026940.1"/>
</dbReference>
<dbReference type="SUPFAM" id="SSF46894">
    <property type="entry name" value="C-terminal effector domain of the bipartite response regulators"/>
    <property type="match status" value="1"/>
</dbReference>
<reference evidence="6" key="4">
    <citation type="submission" date="2020-09" db="EMBL/GenBank/DDBJ databases">
        <authorList>
            <consortium name="NCBI Pathogen Detection Project"/>
        </authorList>
    </citation>
    <scope>NUCLEOTIDE SEQUENCE</scope>
    <source>
        <strain evidence="6">O50</strain>
    </source>
</reference>
<reference evidence="8" key="8">
    <citation type="submission" date="2023-10" db="EMBL/GenBank/DDBJ databases">
        <title>Fecal carriage and genetic characteristics of carbapenem-resistant Enterobacterales among healthy adults from four provinces of China.</title>
        <authorList>
            <person name="Li Y."/>
            <person name="Zhang R."/>
        </authorList>
    </citation>
    <scope>NUCLEOTIDE SEQUENCE</scope>
    <source>
        <strain evidence="8">HN-136</strain>
    </source>
</reference>
<reference evidence="9" key="6">
    <citation type="submission" date="2022-12" db="EMBL/GenBank/DDBJ databases">
        <title>2953647.</title>
        <authorList>
            <person name="Hergert J."/>
            <person name="Casey R."/>
            <person name="Wagner J."/>
            <person name="Young E.L."/>
            <person name="Oakeson K.F."/>
        </authorList>
    </citation>
    <scope>NUCLEOTIDE SEQUENCE</scope>
    <source>
        <strain evidence="9">2953647</strain>
    </source>
</reference>
<reference evidence="4" key="7">
    <citation type="submission" date="2023-05" db="EMBL/GenBank/DDBJ databases">
        <authorList>
            <consortium name="Clinical and Environmental Microbiology Branch: Whole genome sequencing antimicrobial resistance pathogens in the healthcare setting"/>
        </authorList>
    </citation>
    <scope>NUCLEOTIDE SEQUENCE</scope>
    <source>
        <strain evidence="5">2023GN-00102</strain>
        <strain evidence="4">2023GN-00287</strain>
    </source>
</reference>
<sequence length="192" mass="21859">MSKAIFLGDSIYPWLGMREILRGSSLFIDITYYSSQTLSAVKMLPYETDCIIINPDKSDFLKYARIIRNMALRPVTKIIVLADEATFAIFQTVCGKNMQFLDQDTSLDQLLQTVTRITQNKKQQSIKELHTKITANEFNVMMMLARGWSLTQIAGASQKSEKTIGAYKSNIARKLGKNNTRLKYTISHYSQP</sequence>
<organism evidence="6">
    <name type="scientific">Citrobacter freundii</name>
    <dbReference type="NCBI Taxonomy" id="546"/>
    <lineage>
        <taxon>Bacteria</taxon>
        <taxon>Pseudomonadati</taxon>
        <taxon>Pseudomonadota</taxon>
        <taxon>Gammaproteobacteria</taxon>
        <taxon>Enterobacterales</taxon>
        <taxon>Enterobacteriaceae</taxon>
        <taxon>Citrobacter</taxon>
        <taxon>Citrobacter freundii complex</taxon>
    </lineage>
</organism>
<evidence type="ECO:0000259" key="2">
    <source>
        <dbReference type="SMART" id="SM00421"/>
    </source>
</evidence>
<dbReference type="InterPro" id="IPR000792">
    <property type="entry name" value="Tscrpt_reg_LuxR_C"/>
</dbReference>
<evidence type="ECO:0000313" key="10">
    <source>
        <dbReference type="Proteomes" id="UP000050520"/>
    </source>
</evidence>
<dbReference type="Proteomes" id="UP001278087">
    <property type="component" value="Unassembled WGS sequence"/>
</dbReference>
<evidence type="ECO:0000313" key="4">
    <source>
        <dbReference type="EMBL" id="ELV3681780.1"/>
    </source>
</evidence>
<reference evidence="6" key="3">
    <citation type="journal article" date="2018" name="Genome Biol.">
        <title>SKESA: strategic k-mer extension for scrupulous assemblies.</title>
        <authorList>
            <person name="Souvorov A."/>
            <person name="Agarwala R."/>
            <person name="Lipman D.J."/>
        </authorList>
    </citation>
    <scope>NUCLEOTIDE SEQUENCE</scope>
    <source>
        <strain evidence="6">O50</strain>
    </source>
</reference>
<evidence type="ECO:0000313" key="8">
    <source>
        <dbReference type="EMBL" id="MDW2761508.1"/>
    </source>
</evidence>
<dbReference type="Proteomes" id="UP001164536">
    <property type="component" value="Chromosome"/>
</dbReference>
<dbReference type="Pfam" id="PF00196">
    <property type="entry name" value="GerE"/>
    <property type="match status" value="1"/>
</dbReference>
<dbReference type="InterPro" id="IPR016032">
    <property type="entry name" value="Sig_transdc_resp-reg_C-effctor"/>
</dbReference>
<dbReference type="GO" id="GO:0003677">
    <property type="term" value="F:DNA binding"/>
    <property type="evidence" value="ECO:0007669"/>
    <property type="project" value="UniProtKB-KW"/>
</dbReference>
<dbReference type="Gene3D" id="3.40.50.2300">
    <property type="match status" value="1"/>
</dbReference>
<dbReference type="EMBL" id="OW995941">
    <property type="protein sequence ID" value="CAH6605584.1"/>
    <property type="molecule type" value="Genomic_DNA"/>
</dbReference>
<evidence type="ECO:0000313" key="11">
    <source>
        <dbReference type="Proteomes" id="UP001164536"/>
    </source>
</evidence>
<dbReference type="GO" id="GO:0006355">
    <property type="term" value="P:regulation of DNA-templated transcription"/>
    <property type="evidence" value="ECO:0007669"/>
    <property type="project" value="InterPro"/>
</dbReference>
<dbReference type="EMBL" id="CP114564">
    <property type="protein sequence ID" value="WAZ56059.1"/>
    <property type="molecule type" value="Genomic_DNA"/>
</dbReference>
<dbReference type="AlphaFoldDB" id="A0A0P8IGZ6"/>
<feature type="domain" description="HTH luxR-type" evidence="2">
    <location>
        <begin position="130"/>
        <end position="187"/>
    </location>
</feature>
<evidence type="ECO:0000256" key="1">
    <source>
        <dbReference type="ARBA" id="ARBA00023125"/>
    </source>
</evidence>
<gene>
    <name evidence="3" type="ORF">AI2935V1_3586</name>
    <name evidence="7" type="ORF">AN672_01860</name>
    <name evidence="6" type="ORF">I9Y29_003717</name>
    <name evidence="9" type="ORF">O4000_17390</name>
    <name evidence="5" type="ORF">PQQ21_000993</name>
    <name evidence="8" type="ORF">RYZ67_24005</name>
    <name evidence="4" type="ORF">SGX49_004270</name>
</gene>
<dbReference type="EMBL" id="DACSXJ010000026">
    <property type="protein sequence ID" value="HAT3899253.1"/>
    <property type="molecule type" value="Genomic_DNA"/>
</dbReference>
<evidence type="ECO:0000313" key="9">
    <source>
        <dbReference type="EMBL" id="WAZ56059.1"/>
    </source>
</evidence>
<dbReference type="EMBL" id="JAWPBU010000048">
    <property type="protein sequence ID" value="MDW2761508.1"/>
    <property type="molecule type" value="Genomic_DNA"/>
</dbReference>
<dbReference type="EMBL" id="ABKLER030000003">
    <property type="protein sequence ID" value="EMN4143786.1"/>
    <property type="molecule type" value="Genomic_DNA"/>
</dbReference>
<evidence type="ECO:0000313" key="7">
    <source>
        <dbReference type="EMBL" id="KPR57448.1"/>
    </source>
</evidence>
<dbReference type="PRINTS" id="PR00038">
    <property type="entry name" value="HTHLUXR"/>
</dbReference>
<dbReference type="SMART" id="SM00421">
    <property type="entry name" value="HTH_LUXR"/>
    <property type="match status" value="1"/>
</dbReference>
<accession>A0A0P8IGZ6</accession>
<reference evidence="3" key="5">
    <citation type="submission" date="2022-05" db="EMBL/GenBank/DDBJ databases">
        <authorList>
            <person name="Alioto T."/>
            <person name="Alioto T."/>
            <person name="Gomez Garrido J."/>
        </authorList>
    </citation>
    <scope>NUCLEOTIDE SEQUENCE</scope>
    <source>
        <strain evidence="3">112</strain>
    </source>
</reference>
<dbReference type="EMBL" id="LJEB01000007">
    <property type="protein sequence ID" value="KPR57448.1"/>
    <property type="molecule type" value="Genomic_DNA"/>
</dbReference>
<evidence type="ECO:0000313" key="3">
    <source>
        <dbReference type="EMBL" id="CAH6605584.1"/>
    </source>
</evidence>
<dbReference type="Proteomes" id="UP000050520">
    <property type="component" value="Unassembled WGS sequence"/>
</dbReference>
<evidence type="ECO:0000313" key="5">
    <source>
        <dbReference type="EMBL" id="EMN4143786.1"/>
    </source>
</evidence>
<proteinExistence type="predicted"/>
<keyword evidence="1" id="KW-0238">DNA-binding</keyword>
<dbReference type="Proteomes" id="UP000789647">
    <property type="component" value="Chromosome"/>
</dbReference>
<evidence type="ECO:0000313" key="6">
    <source>
        <dbReference type="EMBL" id="HAT3899253.1"/>
    </source>
</evidence>
<dbReference type="Proteomes" id="UP001279522">
    <property type="component" value="Unassembled WGS sequence"/>
</dbReference>
<keyword evidence="11" id="KW-1185">Reference proteome</keyword>
<reference evidence="10" key="1">
    <citation type="submission" date="2015-09" db="EMBL/GenBank/DDBJ databases">
        <title>Prevalence of NDMs in South Africa.</title>
        <authorList>
            <person name="Osei Sekyere J."/>
            <person name="Govinden U."/>
            <person name="Essack S."/>
            <person name="Haldorsen B."/>
            <person name="Samuelsen O."/>
            <person name="Aasnaes B."/>
            <person name="Sundsfjord A."/>
        </authorList>
    </citation>
    <scope>NUCLEOTIDE SEQUENCE [LARGE SCALE GENOMIC DNA]</scope>
    <source>
        <strain evidence="10">ST62:944112508</strain>
    </source>
</reference>
<dbReference type="EMBL" id="ABOSXX010000030">
    <property type="protein sequence ID" value="ELV3681780.1"/>
    <property type="molecule type" value="Genomic_DNA"/>
</dbReference>
<reference evidence="7 10" key="2">
    <citation type="journal article" date="2017" name="PLoS ONE">
        <title>Genomic and phenotypic characterisation of fluoroquinolone resistance mechanisms in Enterobacteriaceae in Durban, South Africa.</title>
        <authorList>
            <person name="Osei Sekyere J."/>
            <person name="Amoako D.G."/>
        </authorList>
    </citation>
    <scope>NUCLEOTIDE SEQUENCE [LARGE SCALE GENOMIC DNA]</scope>
    <source>
        <strain evidence="7 10">ST62:944112508</strain>
    </source>
</reference>